<feature type="compositionally biased region" description="Polar residues" evidence="1">
    <location>
        <begin position="387"/>
        <end position="398"/>
    </location>
</feature>
<dbReference type="AlphaFoldDB" id="A0AAW0T6G9"/>
<evidence type="ECO:0000313" key="5">
    <source>
        <dbReference type="Proteomes" id="UP001487740"/>
    </source>
</evidence>
<evidence type="ECO:0008006" key="6">
    <source>
        <dbReference type="Google" id="ProtNLM"/>
    </source>
</evidence>
<feature type="transmembrane region" description="Helical" evidence="2">
    <location>
        <begin position="425"/>
        <end position="448"/>
    </location>
</feature>
<name>A0AAW0T6G9_SCYPA</name>
<dbReference type="Proteomes" id="UP001487740">
    <property type="component" value="Unassembled WGS sequence"/>
</dbReference>
<comment type="caution">
    <text evidence="4">The sequence shown here is derived from an EMBL/GenBank/DDBJ whole genome shotgun (WGS) entry which is preliminary data.</text>
</comment>
<reference evidence="4 5" key="1">
    <citation type="submission" date="2023-03" db="EMBL/GenBank/DDBJ databases">
        <title>High-quality genome of Scylla paramamosain provides insights in environmental adaptation.</title>
        <authorList>
            <person name="Zhang L."/>
        </authorList>
    </citation>
    <scope>NUCLEOTIDE SEQUENCE [LARGE SCALE GENOMIC DNA]</scope>
    <source>
        <strain evidence="4">LZ_2023a</strain>
        <tissue evidence="4">Muscle</tissue>
    </source>
</reference>
<accession>A0AAW0T6G9</accession>
<keyword evidence="5" id="KW-1185">Reference proteome</keyword>
<feature type="region of interest" description="Disordered" evidence="1">
    <location>
        <begin position="379"/>
        <end position="398"/>
    </location>
</feature>
<protein>
    <recommendedName>
        <fullName evidence="6">ZP domain-containing protein</fullName>
    </recommendedName>
</protein>
<evidence type="ECO:0000256" key="2">
    <source>
        <dbReference type="SAM" id="Phobius"/>
    </source>
</evidence>
<evidence type="ECO:0000256" key="3">
    <source>
        <dbReference type="SAM" id="SignalP"/>
    </source>
</evidence>
<dbReference type="PANTHER" id="PTHR39959">
    <property type="entry name" value="RE44287P-RELATED"/>
    <property type="match status" value="1"/>
</dbReference>
<dbReference type="EMBL" id="JARAKH010000038">
    <property type="protein sequence ID" value="KAK8383139.1"/>
    <property type="molecule type" value="Genomic_DNA"/>
</dbReference>
<feature type="chain" id="PRO_5044716972" description="ZP domain-containing protein" evidence="3">
    <location>
        <begin position="21"/>
        <end position="486"/>
    </location>
</feature>
<keyword evidence="3" id="KW-0732">Signal</keyword>
<feature type="signal peptide" evidence="3">
    <location>
        <begin position="1"/>
        <end position="20"/>
    </location>
</feature>
<feature type="region of interest" description="Disordered" evidence="1">
    <location>
        <begin position="348"/>
        <end position="374"/>
    </location>
</feature>
<dbReference type="PANTHER" id="PTHR39959:SF1">
    <property type="entry name" value="ZP DOMAIN-CONTAINING PROTEIN"/>
    <property type="match status" value="1"/>
</dbReference>
<evidence type="ECO:0000313" key="4">
    <source>
        <dbReference type="EMBL" id="KAK8383140.1"/>
    </source>
</evidence>
<keyword evidence="2" id="KW-0812">Transmembrane</keyword>
<keyword evidence="2" id="KW-0472">Membrane</keyword>
<dbReference type="EMBL" id="JARAKH010000038">
    <property type="protein sequence ID" value="KAK8383138.1"/>
    <property type="molecule type" value="Genomic_DNA"/>
</dbReference>
<dbReference type="EMBL" id="JARAKH010000038">
    <property type="protein sequence ID" value="KAK8383140.1"/>
    <property type="molecule type" value="Genomic_DNA"/>
</dbReference>
<gene>
    <name evidence="4" type="ORF">O3P69_011577</name>
</gene>
<organism evidence="4 5">
    <name type="scientific">Scylla paramamosain</name>
    <name type="common">Mud crab</name>
    <dbReference type="NCBI Taxonomy" id="85552"/>
    <lineage>
        <taxon>Eukaryota</taxon>
        <taxon>Metazoa</taxon>
        <taxon>Ecdysozoa</taxon>
        <taxon>Arthropoda</taxon>
        <taxon>Crustacea</taxon>
        <taxon>Multicrustacea</taxon>
        <taxon>Malacostraca</taxon>
        <taxon>Eumalacostraca</taxon>
        <taxon>Eucarida</taxon>
        <taxon>Decapoda</taxon>
        <taxon>Pleocyemata</taxon>
        <taxon>Brachyura</taxon>
        <taxon>Eubrachyura</taxon>
        <taxon>Portunoidea</taxon>
        <taxon>Portunidae</taxon>
        <taxon>Portuninae</taxon>
        <taxon>Scylla</taxon>
    </lineage>
</organism>
<keyword evidence="2" id="KW-1133">Transmembrane helix</keyword>
<sequence>MDLPPVCLLLLSQCVLLALTHEYQVADIHCDFGEDGGSKGHERLAARIRKPEGFRAHPRFADTTATSSSSLTDAVCQIQQDSQYVYSLLVTDFSRCGVVKKDGYATVRVWFPQLEGVMLASDKEVLVMCKPTAPIVTENRVASFAGALPSLGRVSGMVKETPDRLEYEVALFRKVTARSGEALTPNQAVPIGSKLQLRASIGSQSTWKFLKLMEVIVSSDPHEAKVPGHVVLVSEGCRVQEYSSIVPQHPRQIGENSREVILDFEAFMLDSKITESSQLWIHTTIKACIDFRDCMADLCYSLDAPTGYGRRRRRRRRVTLYAEGLLEVSDDHHNTSFAALMSGHSPVPTNDSLASSSSAEASPTPATLAQESVHLSEEVAKRPKALAQSSGPGRNSTKLGNNVGFTVVMPEEFFTRTEALYQSCATFMVLSGLLGVSMLLGVGLMCLLTSRLHRTAVLAHATTLDTVIKDHQHKYDLRDFLKPPFQ</sequence>
<evidence type="ECO:0000256" key="1">
    <source>
        <dbReference type="SAM" id="MobiDB-lite"/>
    </source>
</evidence>
<proteinExistence type="predicted"/>
<feature type="compositionally biased region" description="Low complexity" evidence="1">
    <location>
        <begin position="352"/>
        <end position="369"/>
    </location>
</feature>